<accession>B2IYN4</accession>
<dbReference type="InterPro" id="IPR036736">
    <property type="entry name" value="ACP-like_sf"/>
</dbReference>
<dbReference type="AlphaFoldDB" id="B2IYN4"/>
<dbReference type="Pfam" id="PF00550">
    <property type="entry name" value="PP-binding"/>
    <property type="match status" value="1"/>
</dbReference>
<dbReference type="Gene3D" id="1.10.1200.10">
    <property type="entry name" value="ACP-like"/>
    <property type="match status" value="1"/>
</dbReference>
<reference evidence="2 3" key="2">
    <citation type="journal article" date="2013" name="Plant Physiol.">
        <title>A Nostoc punctiforme Sugar Transporter Necessary to Establish a Cyanobacterium-Plant Symbiosis.</title>
        <authorList>
            <person name="Ekman M."/>
            <person name="Picossi S."/>
            <person name="Campbell E.L."/>
            <person name="Meeks J.C."/>
            <person name="Flores E."/>
        </authorList>
    </citation>
    <scope>NUCLEOTIDE SEQUENCE [LARGE SCALE GENOMIC DNA]</scope>
    <source>
        <strain evidence="3">ATCC 29133 / PCC 73102</strain>
    </source>
</reference>
<evidence type="ECO:0000313" key="2">
    <source>
        <dbReference type="EMBL" id="ACC81617.1"/>
    </source>
</evidence>
<dbReference type="PROSITE" id="PS50075">
    <property type="entry name" value="CARRIER"/>
    <property type="match status" value="1"/>
</dbReference>
<name>B2IYN4_NOSP7</name>
<dbReference type="HOGENOM" id="CLU_108696_20_1_3"/>
<gene>
    <name evidence="2" type="ordered locus">Npun_F3159</name>
</gene>
<dbReference type="InterPro" id="IPR009081">
    <property type="entry name" value="PP-bd_ACP"/>
</dbReference>
<dbReference type="STRING" id="63737.Npun_F3159"/>
<dbReference type="eggNOG" id="COG0236">
    <property type="taxonomic scope" value="Bacteria"/>
</dbReference>
<evidence type="ECO:0000259" key="1">
    <source>
        <dbReference type="PROSITE" id="PS50075"/>
    </source>
</evidence>
<dbReference type="EMBL" id="CP001037">
    <property type="protein sequence ID" value="ACC81617.1"/>
    <property type="molecule type" value="Genomic_DNA"/>
</dbReference>
<organism evidence="2 3">
    <name type="scientific">Nostoc punctiforme (strain ATCC 29133 / PCC 73102)</name>
    <dbReference type="NCBI Taxonomy" id="63737"/>
    <lineage>
        <taxon>Bacteria</taxon>
        <taxon>Bacillati</taxon>
        <taxon>Cyanobacteriota</taxon>
        <taxon>Cyanophyceae</taxon>
        <taxon>Nostocales</taxon>
        <taxon>Nostocaceae</taxon>
        <taxon>Nostoc</taxon>
    </lineage>
</organism>
<proteinExistence type="predicted"/>
<feature type="domain" description="Carrier" evidence="1">
    <location>
        <begin position="1"/>
        <end position="73"/>
    </location>
</feature>
<reference evidence="3" key="1">
    <citation type="submission" date="2008-04" db="EMBL/GenBank/DDBJ databases">
        <title>Complete sequence of chromosome of Nostoc punctiforme ATCC 29133.</title>
        <authorList>
            <consortium name="US DOE Joint Genome Institute"/>
            <person name="Copeland A."/>
            <person name="Lucas S."/>
            <person name="Lapidus A."/>
            <person name="Glavina del Rio T."/>
            <person name="Dalin E."/>
            <person name="Tice H."/>
            <person name="Pitluck S."/>
            <person name="Chain P."/>
            <person name="Malfatti S."/>
            <person name="Shin M."/>
            <person name="Vergez L."/>
            <person name="Schmutz J."/>
            <person name="Larimer F."/>
            <person name="Land M."/>
            <person name="Hauser L."/>
            <person name="Kyrpides N."/>
            <person name="Kim E."/>
            <person name="Meeks J.C."/>
            <person name="Elhai J."/>
            <person name="Campbell E.L."/>
            <person name="Thiel T."/>
            <person name="Longmire J."/>
            <person name="Potts M."/>
            <person name="Atlas R."/>
        </authorList>
    </citation>
    <scope>NUCLEOTIDE SEQUENCE [LARGE SCALE GENOMIC DNA]</scope>
    <source>
        <strain evidence="3">ATCC 29133 / PCC 73102</strain>
    </source>
</reference>
<keyword evidence="3" id="KW-1185">Reference proteome</keyword>
<evidence type="ECO:0000313" key="3">
    <source>
        <dbReference type="Proteomes" id="UP000001191"/>
    </source>
</evidence>
<dbReference type="RefSeq" id="WP_012409598.1">
    <property type="nucleotide sequence ID" value="NC_010628.1"/>
</dbReference>
<sequence length="76" mass="8559">METLTDIFSDVLNISPLEITDQLSPNTLKNWNSMAHMKLVMAIEEAYNIVFTVDDVKSVKSFADARQILLQKGVES</sequence>
<dbReference type="OrthoDB" id="5326335at2"/>
<dbReference type="SUPFAM" id="SSF47336">
    <property type="entry name" value="ACP-like"/>
    <property type="match status" value="1"/>
</dbReference>
<dbReference type="Proteomes" id="UP000001191">
    <property type="component" value="Chromosome"/>
</dbReference>
<dbReference type="EnsemblBacteria" id="ACC81617">
    <property type="protein sequence ID" value="ACC81617"/>
    <property type="gene ID" value="Npun_F3159"/>
</dbReference>
<protein>
    <recommendedName>
        <fullName evidence="1">Carrier domain-containing protein</fullName>
    </recommendedName>
</protein>
<dbReference type="KEGG" id="npu:Npun_F3159"/>